<dbReference type="PRINTS" id="PR00081">
    <property type="entry name" value="GDHRDH"/>
</dbReference>
<keyword evidence="4" id="KW-1185">Reference proteome</keyword>
<dbReference type="Pfam" id="PF00106">
    <property type="entry name" value="adh_short"/>
    <property type="match status" value="1"/>
</dbReference>
<evidence type="ECO:0000313" key="3">
    <source>
        <dbReference type="EMBL" id="MFC1442850.1"/>
    </source>
</evidence>
<dbReference type="PANTHER" id="PTHR43086:SF2">
    <property type="entry name" value="HYDROXYSTEROID DEHYDROGENASE-LIKE PROTEIN 1"/>
    <property type="match status" value="1"/>
</dbReference>
<organism evidence="3 4">
    <name type="scientific">Streptacidiphilus jeojiensis</name>
    <dbReference type="NCBI Taxonomy" id="3229225"/>
    <lineage>
        <taxon>Bacteria</taxon>
        <taxon>Bacillati</taxon>
        <taxon>Actinomycetota</taxon>
        <taxon>Actinomycetes</taxon>
        <taxon>Kitasatosporales</taxon>
        <taxon>Streptomycetaceae</taxon>
        <taxon>Streptacidiphilus</taxon>
    </lineage>
</organism>
<evidence type="ECO:0000256" key="1">
    <source>
        <dbReference type="ARBA" id="ARBA00022857"/>
    </source>
</evidence>
<reference evidence="3 4" key="1">
    <citation type="submission" date="2024-06" db="EMBL/GenBank/DDBJ databases">
        <authorList>
            <person name="Lee S.D."/>
        </authorList>
    </citation>
    <scope>NUCLEOTIDE SEQUENCE [LARGE SCALE GENOMIC DNA]</scope>
    <source>
        <strain evidence="3 4">N1-10</strain>
    </source>
</reference>
<dbReference type="InterPro" id="IPR002347">
    <property type="entry name" value="SDR_fam"/>
</dbReference>
<dbReference type="PANTHER" id="PTHR43086">
    <property type="entry name" value="VERY-LONG-CHAIN 3-OXOOACYL-COA REDUCTASE"/>
    <property type="match status" value="1"/>
</dbReference>
<dbReference type="InterPro" id="IPR036291">
    <property type="entry name" value="NAD(P)-bd_dom_sf"/>
</dbReference>
<dbReference type="EMBL" id="JBEUKS010000014">
    <property type="protein sequence ID" value="MFC1442850.1"/>
    <property type="molecule type" value="Genomic_DNA"/>
</dbReference>
<gene>
    <name evidence="3" type="ORF">ABUW04_31830</name>
</gene>
<dbReference type="Proteomes" id="UP001592581">
    <property type="component" value="Unassembled WGS sequence"/>
</dbReference>
<protein>
    <submittedName>
        <fullName evidence="3">SDR family NAD(P)-dependent oxidoreductase</fullName>
    </submittedName>
</protein>
<keyword evidence="2" id="KW-0560">Oxidoreductase</keyword>
<evidence type="ECO:0000256" key="2">
    <source>
        <dbReference type="ARBA" id="ARBA00023002"/>
    </source>
</evidence>
<dbReference type="RefSeq" id="WP_380567939.1">
    <property type="nucleotide sequence ID" value="NZ_JBEUKS010000014.1"/>
</dbReference>
<evidence type="ECO:0000313" key="4">
    <source>
        <dbReference type="Proteomes" id="UP001592581"/>
    </source>
</evidence>
<name>A0ABV6XX80_9ACTN</name>
<dbReference type="Gene3D" id="3.40.50.720">
    <property type="entry name" value="NAD(P)-binding Rossmann-like Domain"/>
    <property type="match status" value="1"/>
</dbReference>
<proteinExistence type="predicted"/>
<comment type="caution">
    <text evidence="3">The sequence shown here is derived from an EMBL/GenBank/DDBJ whole genome shotgun (WGS) entry which is preliminary data.</text>
</comment>
<keyword evidence="1" id="KW-0521">NADP</keyword>
<accession>A0ABV6XX80</accession>
<sequence>MSEEHMTDRDRAPDTAFAERYGPWALVAGASEGVGAAYARAMAERGVHVVLLARRQAVLDETAAAIRADTGVQTRTVAVDLSRDGAMETIVAATAGLDIGTVMYCAGADPDFRPFLAGPVDTALAMVQRNCLVPLQVCHHFAAPMQARGSGAVVLVSSAAGLYGSANMVAYGASKAFDTVMAEALWAELHGDGVDVLALVLGATDTPALRRLLAARGSLGAPDDAALPPVPIPGAMTPEEVVAEAIANLSNGPTWFAGSRLRDSARQLGALTRSDAVRAMLRHSSGGVMAEGSQREAAR</sequence>
<dbReference type="SUPFAM" id="SSF51735">
    <property type="entry name" value="NAD(P)-binding Rossmann-fold domains"/>
    <property type="match status" value="1"/>
</dbReference>